<dbReference type="EMBL" id="NIDE01000008">
    <property type="protein sequence ID" value="OWK40596.1"/>
    <property type="molecule type" value="Genomic_DNA"/>
</dbReference>
<evidence type="ECO:0000313" key="14">
    <source>
        <dbReference type="EMBL" id="OWK40596.1"/>
    </source>
</evidence>
<dbReference type="GO" id="GO:0016887">
    <property type="term" value="F:ATP hydrolysis activity"/>
    <property type="evidence" value="ECO:0007669"/>
    <property type="project" value="InterPro"/>
</dbReference>
<evidence type="ECO:0000313" key="15">
    <source>
        <dbReference type="Proteomes" id="UP000214646"/>
    </source>
</evidence>
<evidence type="ECO:0000256" key="8">
    <source>
        <dbReference type="ARBA" id="ARBA00023136"/>
    </source>
</evidence>
<evidence type="ECO:0000256" key="11">
    <source>
        <dbReference type="SAM" id="Phobius"/>
    </source>
</evidence>
<evidence type="ECO:0000256" key="5">
    <source>
        <dbReference type="ARBA" id="ARBA00022741"/>
    </source>
</evidence>
<dbReference type="InterPro" id="IPR039421">
    <property type="entry name" value="Type_1_exporter"/>
</dbReference>
<protein>
    <submittedName>
        <fullName evidence="14">Lipid A export ATP-binding/permease protein MsbA</fullName>
    </submittedName>
</protein>
<feature type="compositionally biased region" description="Pro residues" evidence="10">
    <location>
        <begin position="704"/>
        <end position="723"/>
    </location>
</feature>
<feature type="coiled-coil region" evidence="9">
    <location>
        <begin position="101"/>
        <end position="128"/>
    </location>
</feature>
<dbReference type="Pfam" id="PF00664">
    <property type="entry name" value="ABC_membrane"/>
    <property type="match status" value="1"/>
</dbReference>
<dbReference type="InterPro" id="IPR011527">
    <property type="entry name" value="ABC1_TM_dom"/>
</dbReference>
<dbReference type="PROSITE" id="PS00211">
    <property type="entry name" value="ABC_TRANSPORTER_1"/>
    <property type="match status" value="1"/>
</dbReference>
<reference evidence="15" key="1">
    <citation type="submission" date="2017-06" db="EMBL/GenBank/DDBJ databases">
        <title>Genome analysis of Fimbriiglobus ruber SP5, the first member of the order Planctomycetales with confirmed chitinolytic capability.</title>
        <authorList>
            <person name="Ravin N.V."/>
            <person name="Rakitin A.L."/>
            <person name="Ivanova A.A."/>
            <person name="Beletsky A.V."/>
            <person name="Kulichevskaya I.S."/>
            <person name="Mardanov A.V."/>
            <person name="Dedysh S.N."/>
        </authorList>
    </citation>
    <scope>NUCLEOTIDE SEQUENCE [LARGE SCALE GENOMIC DNA]</scope>
    <source>
        <strain evidence="15">SP5</strain>
    </source>
</reference>
<comment type="subcellular location">
    <subcellularLocation>
        <location evidence="1">Cell membrane</location>
        <topology evidence="1">Multi-pass membrane protein</topology>
    </subcellularLocation>
</comment>
<dbReference type="RefSeq" id="WP_088256490.1">
    <property type="nucleotide sequence ID" value="NZ_NIDE01000008.1"/>
</dbReference>
<keyword evidence="4 11" id="KW-0812">Transmembrane</keyword>
<organism evidence="14 15">
    <name type="scientific">Fimbriiglobus ruber</name>
    <dbReference type="NCBI Taxonomy" id="1908690"/>
    <lineage>
        <taxon>Bacteria</taxon>
        <taxon>Pseudomonadati</taxon>
        <taxon>Planctomycetota</taxon>
        <taxon>Planctomycetia</taxon>
        <taxon>Gemmatales</taxon>
        <taxon>Gemmataceae</taxon>
        <taxon>Fimbriiglobus</taxon>
    </lineage>
</organism>
<dbReference type="InterPro" id="IPR027417">
    <property type="entry name" value="P-loop_NTPase"/>
</dbReference>
<keyword evidence="5" id="KW-0547">Nucleotide-binding</keyword>
<dbReference type="Proteomes" id="UP000214646">
    <property type="component" value="Unassembled WGS sequence"/>
</dbReference>
<feature type="domain" description="ABC transmembrane type-1" evidence="13">
    <location>
        <begin position="136"/>
        <end position="406"/>
    </location>
</feature>
<evidence type="ECO:0000256" key="6">
    <source>
        <dbReference type="ARBA" id="ARBA00022840"/>
    </source>
</evidence>
<evidence type="ECO:0000259" key="12">
    <source>
        <dbReference type="PROSITE" id="PS50893"/>
    </source>
</evidence>
<dbReference type="Gene3D" id="1.20.1560.10">
    <property type="entry name" value="ABC transporter type 1, transmembrane domain"/>
    <property type="match status" value="1"/>
</dbReference>
<evidence type="ECO:0000256" key="7">
    <source>
        <dbReference type="ARBA" id="ARBA00022989"/>
    </source>
</evidence>
<evidence type="ECO:0000256" key="9">
    <source>
        <dbReference type="SAM" id="Coils"/>
    </source>
</evidence>
<feature type="transmembrane region" description="Helical" evidence="11">
    <location>
        <begin position="325"/>
        <end position="355"/>
    </location>
</feature>
<evidence type="ECO:0000256" key="3">
    <source>
        <dbReference type="ARBA" id="ARBA00022475"/>
    </source>
</evidence>
<keyword evidence="7 11" id="KW-1133">Transmembrane helix</keyword>
<dbReference type="SUPFAM" id="SSF52540">
    <property type="entry name" value="P-loop containing nucleoside triphosphate hydrolases"/>
    <property type="match status" value="1"/>
</dbReference>
<feature type="transmembrane region" description="Helical" evidence="11">
    <location>
        <begin position="143"/>
        <end position="161"/>
    </location>
</feature>
<evidence type="ECO:0000259" key="13">
    <source>
        <dbReference type="PROSITE" id="PS50929"/>
    </source>
</evidence>
<accession>A0A225DSP9</accession>
<dbReference type="AlphaFoldDB" id="A0A225DSP9"/>
<gene>
    <name evidence="14" type="ORF">FRUB_05515</name>
</gene>
<feature type="transmembrane region" description="Helical" evidence="11">
    <location>
        <begin position="236"/>
        <end position="262"/>
    </location>
</feature>
<keyword evidence="6 14" id="KW-0067">ATP-binding</keyword>
<dbReference type="InterPro" id="IPR036640">
    <property type="entry name" value="ABC1_TM_sf"/>
</dbReference>
<dbReference type="GO" id="GO:0015421">
    <property type="term" value="F:ABC-type oligopeptide transporter activity"/>
    <property type="evidence" value="ECO:0007669"/>
    <property type="project" value="TreeGrafter"/>
</dbReference>
<name>A0A225DSP9_9BACT</name>
<dbReference type="GO" id="GO:0005524">
    <property type="term" value="F:ATP binding"/>
    <property type="evidence" value="ECO:0007669"/>
    <property type="project" value="UniProtKB-KW"/>
</dbReference>
<dbReference type="FunFam" id="3.40.50.300:FF:000299">
    <property type="entry name" value="ABC transporter ATP-binding protein/permease"/>
    <property type="match status" value="1"/>
</dbReference>
<dbReference type="SMART" id="SM00382">
    <property type="entry name" value="AAA"/>
    <property type="match status" value="1"/>
</dbReference>
<dbReference type="SUPFAM" id="SSF90123">
    <property type="entry name" value="ABC transporter transmembrane region"/>
    <property type="match status" value="1"/>
</dbReference>
<feature type="compositionally biased region" description="Gly residues" evidence="10">
    <location>
        <begin position="724"/>
        <end position="733"/>
    </location>
</feature>
<keyword evidence="8 11" id="KW-0472">Membrane</keyword>
<evidence type="ECO:0000256" key="10">
    <source>
        <dbReference type="SAM" id="MobiDB-lite"/>
    </source>
</evidence>
<feature type="region of interest" description="Disordered" evidence="10">
    <location>
        <begin position="697"/>
        <end position="789"/>
    </location>
</feature>
<dbReference type="PROSITE" id="PS50929">
    <property type="entry name" value="ABC_TM1F"/>
    <property type="match status" value="1"/>
</dbReference>
<proteinExistence type="predicted"/>
<dbReference type="InterPro" id="IPR017871">
    <property type="entry name" value="ABC_transporter-like_CS"/>
</dbReference>
<dbReference type="Gene3D" id="3.40.50.300">
    <property type="entry name" value="P-loop containing nucleotide triphosphate hydrolases"/>
    <property type="match status" value="1"/>
</dbReference>
<evidence type="ECO:0000256" key="1">
    <source>
        <dbReference type="ARBA" id="ARBA00004651"/>
    </source>
</evidence>
<dbReference type="GO" id="GO:0005886">
    <property type="term" value="C:plasma membrane"/>
    <property type="evidence" value="ECO:0007669"/>
    <property type="project" value="UniProtKB-SubCell"/>
</dbReference>
<dbReference type="PANTHER" id="PTHR43394:SF1">
    <property type="entry name" value="ATP-BINDING CASSETTE SUB-FAMILY B MEMBER 10, MITOCHONDRIAL"/>
    <property type="match status" value="1"/>
</dbReference>
<dbReference type="PANTHER" id="PTHR43394">
    <property type="entry name" value="ATP-DEPENDENT PERMEASE MDL1, MITOCHONDRIAL"/>
    <property type="match status" value="1"/>
</dbReference>
<sequence length="789" mass="87716">MNNRNFFRALRYSAPYRNQLIVSAVAALCVAGLWSLNLSAIYPVLRIFSDNKNLQEWVDERIAESRKKAEDPERLKQIEENRRFLTFLGQSSPERHRDQALQDRARELARMEGELEQLNTQIYRYQLLKSLVIEHLPTNRFETFLWIMAALIIGVAIKGVFEFWQDYLVGAVVSRSLFDMRNRFYRAAVHQDTRQIQEVGTPELMSRVTNDMEQIGTGMKILYGKMVVEPLKAAGFMIFACMISWKLTLVFVVLVPPALIALTRVSRLMKKAARRVLERMSEMYKVLRETFDGIKVVKAFTMEPAERRRFRRVTHDYYRRSMRVIILDAITGPIVELFGVAGVGLALVAGAYLVLEVKTEITIFGFAIEMTDQQMDFQTLLTLYAFLAAIADPVRRLSSVYSKIQSGSAAADRVFALYDKIPKITPNADGPVVPQHAETIEFRNVCFSYVPGHEPGTLNNIDLFVRAGETIAIVGPNGCGKSTLLGLLARFYDPDYGSVYVDGVNLRAANLRSLRKQIGLVTQDTVMFNDTIANNIAYGRPGATREDIEAAAKKAFAHEFIVLKPGKYDEQVGESGSQLSGGQKQRLALARAILRDPRILILDEFTSQIDAESEIKIHQALKEFVHGRTTFLITHRLSTLELADRIVVMDRGSVIAVGTHDELLETCPTYFRLHESQINGQWPEDSPLHARIPKPEATSRLALPPVPVRPPVTPPAPNPPPGPDGSGGSGGTTNGKPRDDSALPPRAPTSKPDTPRLAIPSAPVTPSAPNSPPGPDGSGGMTNGKPRAA</sequence>
<dbReference type="PROSITE" id="PS50893">
    <property type="entry name" value="ABC_TRANSPORTER_2"/>
    <property type="match status" value="1"/>
</dbReference>
<evidence type="ECO:0000256" key="4">
    <source>
        <dbReference type="ARBA" id="ARBA00022692"/>
    </source>
</evidence>
<feature type="domain" description="ABC transporter" evidence="12">
    <location>
        <begin position="440"/>
        <end position="676"/>
    </location>
</feature>
<comment type="caution">
    <text evidence="14">The sequence shown here is derived from an EMBL/GenBank/DDBJ whole genome shotgun (WGS) entry which is preliminary data.</text>
</comment>
<keyword evidence="9" id="KW-0175">Coiled coil</keyword>
<keyword evidence="15" id="KW-1185">Reference proteome</keyword>
<keyword evidence="2" id="KW-0813">Transport</keyword>
<dbReference type="InterPro" id="IPR003593">
    <property type="entry name" value="AAA+_ATPase"/>
</dbReference>
<dbReference type="Pfam" id="PF00005">
    <property type="entry name" value="ABC_tran"/>
    <property type="match status" value="1"/>
</dbReference>
<keyword evidence="3" id="KW-1003">Cell membrane</keyword>
<dbReference type="CDD" id="cd18552">
    <property type="entry name" value="ABC_6TM_MsbA_like"/>
    <property type="match status" value="1"/>
</dbReference>
<feature type="transmembrane region" description="Helical" evidence="11">
    <location>
        <begin position="20"/>
        <end position="45"/>
    </location>
</feature>
<evidence type="ECO:0000256" key="2">
    <source>
        <dbReference type="ARBA" id="ARBA00022448"/>
    </source>
</evidence>
<dbReference type="InterPro" id="IPR003439">
    <property type="entry name" value="ABC_transporter-like_ATP-bd"/>
</dbReference>
<dbReference type="OrthoDB" id="9762778at2"/>